<dbReference type="GO" id="GO:0005829">
    <property type="term" value="C:cytosol"/>
    <property type="evidence" value="ECO:0007669"/>
    <property type="project" value="TreeGrafter"/>
</dbReference>
<dbReference type="InterPro" id="IPR020630">
    <property type="entry name" value="THF_DH/CycHdrlase_cat_dom"/>
</dbReference>
<keyword evidence="6" id="KW-0560">Oxidoreductase</keyword>
<sequence>MIKIARLISGTRISQDIKNEITEEVKEMKRIKGIVPGLSVILVGENPASKIYVGSKQRGCEQVGFKSETIKMDESVSTEDVLKEIDKLNNREDIHGILVQLPLPEQIDKAKVLEAIYPEKDVDGFHPVNIGKLVTQQECLVPATPLGIIEMLKREDIIIKGKNATVVGHSEIVGKPTTLLLLNEWATVTICHIETRDLKIHTIDADILIVATGVPYLIKGDMIKEGAVVIDVGINRITKDKANQELLEWRKEDFEKKGATLIGDVDFLRVEPKASYISPVPGGVGPMTIAMLLSNTLKAAKNIVGMK</sequence>
<dbReference type="InterPro" id="IPR020631">
    <property type="entry name" value="THF_DH/CycHdrlase_NAD-bd_dom"/>
</dbReference>
<dbReference type="InterPro" id="IPR036291">
    <property type="entry name" value="NAD(P)-bd_dom_sf"/>
</dbReference>
<dbReference type="HAMAP" id="MF_01576">
    <property type="entry name" value="THF_DHG_CYH"/>
    <property type="match status" value="1"/>
</dbReference>
<keyword evidence="7" id="KW-0511">Multifunctional enzyme</keyword>
<gene>
    <name evidence="11" type="ORF">S01H4_01843</name>
</gene>
<evidence type="ECO:0000256" key="1">
    <source>
        <dbReference type="ARBA" id="ARBA00004777"/>
    </source>
</evidence>
<dbReference type="Pfam" id="PF02882">
    <property type="entry name" value="THF_DHG_CYH_C"/>
    <property type="match status" value="1"/>
</dbReference>
<dbReference type="AlphaFoldDB" id="X0ZNH7"/>
<dbReference type="InterPro" id="IPR000672">
    <property type="entry name" value="THF_DH/CycHdrlase"/>
</dbReference>
<feature type="domain" description="Tetrahydrofolate dehydrogenase/cyclohydrolase catalytic" evidence="9">
    <location>
        <begin position="8"/>
        <end position="123"/>
    </location>
</feature>
<dbReference type="PANTHER" id="PTHR48099">
    <property type="entry name" value="C-1-TETRAHYDROFOLATE SYNTHASE, CYTOPLASMIC-RELATED"/>
    <property type="match status" value="1"/>
</dbReference>
<evidence type="ECO:0000256" key="5">
    <source>
        <dbReference type="ARBA" id="ARBA00022857"/>
    </source>
</evidence>
<keyword evidence="5" id="KW-0521">NADP</keyword>
<evidence type="ECO:0000313" key="11">
    <source>
        <dbReference type="EMBL" id="GAG71315.1"/>
    </source>
</evidence>
<dbReference type="GO" id="GO:0004477">
    <property type="term" value="F:methenyltetrahydrofolate cyclohydrolase activity"/>
    <property type="evidence" value="ECO:0007669"/>
    <property type="project" value="UniProtKB-EC"/>
</dbReference>
<dbReference type="GO" id="GO:0035999">
    <property type="term" value="P:tetrahydrofolate interconversion"/>
    <property type="evidence" value="ECO:0007669"/>
    <property type="project" value="TreeGrafter"/>
</dbReference>
<evidence type="ECO:0000256" key="7">
    <source>
        <dbReference type="ARBA" id="ARBA00023268"/>
    </source>
</evidence>
<feature type="domain" description="Tetrahydrofolate dehydrogenase/cyclohydrolase NAD(P)-binding" evidence="10">
    <location>
        <begin position="142"/>
        <end position="302"/>
    </location>
</feature>
<dbReference type="CDD" id="cd01080">
    <property type="entry name" value="NAD_bind_m-THF_DH_Cyclohyd"/>
    <property type="match status" value="1"/>
</dbReference>
<dbReference type="PANTHER" id="PTHR48099:SF5">
    <property type="entry name" value="C-1-TETRAHYDROFOLATE SYNTHASE, CYTOPLASMIC"/>
    <property type="match status" value="1"/>
</dbReference>
<accession>X0ZNH7</accession>
<comment type="catalytic activity">
    <reaction evidence="8">
        <text>(6R)-5,10-methenyltetrahydrofolate + H2O = (6R)-10-formyltetrahydrofolate + H(+)</text>
        <dbReference type="Rhea" id="RHEA:23700"/>
        <dbReference type="ChEBI" id="CHEBI:15377"/>
        <dbReference type="ChEBI" id="CHEBI:15378"/>
        <dbReference type="ChEBI" id="CHEBI:57455"/>
        <dbReference type="ChEBI" id="CHEBI:195366"/>
        <dbReference type="EC" id="3.5.4.9"/>
    </reaction>
</comment>
<dbReference type="InterPro" id="IPR020867">
    <property type="entry name" value="THF_DH/CycHdrlase_CS"/>
</dbReference>
<protein>
    <submittedName>
        <fullName evidence="11">Uncharacterized protein</fullName>
    </submittedName>
</protein>
<name>X0ZNH7_9ZZZZ</name>
<evidence type="ECO:0000259" key="10">
    <source>
        <dbReference type="Pfam" id="PF02882"/>
    </source>
</evidence>
<evidence type="ECO:0000256" key="2">
    <source>
        <dbReference type="ARBA" id="ARBA00011738"/>
    </source>
</evidence>
<evidence type="ECO:0000259" key="9">
    <source>
        <dbReference type="Pfam" id="PF00763"/>
    </source>
</evidence>
<evidence type="ECO:0000256" key="3">
    <source>
        <dbReference type="ARBA" id="ARBA00022563"/>
    </source>
</evidence>
<organism evidence="11">
    <name type="scientific">marine sediment metagenome</name>
    <dbReference type="NCBI Taxonomy" id="412755"/>
    <lineage>
        <taxon>unclassified sequences</taxon>
        <taxon>metagenomes</taxon>
        <taxon>ecological metagenomes</taxon>
    </lineage>
</organism>
<dbReference type="EMBL" id="BART01000365">
    <property type="protein sequence ID" value="GAG71315.1"/>
    <property type="molecule type" value="Genomic_DNA"/>
</dbReference>
<dbReference type="Gene3D" id="3.40.50.10860">
    <property type="entry name" value="Leucine Dehydrogenase, chain A, domain 1"/>
    <property type="match status" value="1"/>
</dbReference>
<dbReference type="SUPFAM" id="SSF53223">
    <property type="entry name" value="Aminoacid dehydrogenase-like, N-terminal domain"/>
    <property type="match status" value="1"/>
</dbReference>
<dbReference type="Pfam" id="PF00763">
    <property type="entry name" value="THF_DHG_CYH"/>
    <property type="match status" value="1"/>
</dbReference>
<dbReference type="GO" id="GO:0004488">
    <property type="term" value="F:methylenetetrahydrofolate dehydrogenase (NADP+) activity"/>
    <property type="evidence" value="ECO:0007669"/>
    <property type="project" value="InterPro"/>
</dbReference>
<dbReference type="InterPro" id="IPR046346">
    <property type="entry name" value="Aminoacid_DH-like_N_sf"/>
</dbReference>
<proteinExistence type="inferred from homology"/>
<evidence type="ECO:0000256" key="8">
    <source>
        <dbReference type="ARBA" id="ARBA00036357"/>
    </source>
</evidence>
<keyword evidence="3" id="KW-0554">One-carbon metabolism</keyword>
<dbReference type="FunFam" id="3.40.50.720:FF:000006">
    <property type="entry name" value="Bifunctional protein FolD"/>
    <property type="match status" value="1"/>
</dbReference>
<comment type="caution">
    <text evidence="11">The sequence shown here is derived from an EMBL/GenBank/DDBJ whole genome shotgun (WGS) entry which is preliminary data.</text>
</comment>
<dbReference type="Gene3D" id="3.40.50.720">
    <property type="entry name" value="NAD(P)-binding Rossmann-like Domain"/>
    <property type="match status" value="1"/>
</dbReference>
<evidence type="ECO:0000256" key="6">
    <source>
        <dbReference type="ARBA" id="ARBA00023002"/>
    </source>
</evidence>
<dbReference type="FunFam" id="3.40.50.10860:FF:000001">
    <property type="entry name" value="Bifunctional protein FolD"/>
    <property type="match status" value="1"/>
</dbReference>
<keyword evidence="4" id="KW-0378">Hydrolase</keyword>
<evidence type="ECO:0000256" key="4">
    <source>
        <dbReference type="ARBA" id="ARBA00022801"/>
    </source>
</evidence>
<comment type="pathway">
    <text evidence="1">One-carbon metabolism; tetrahydrofolate interconversion.</text>
</comment>
<comment type="subunit">
    <text evidence="2">Homodimer.</text>
</comment>
<reference evidence="11" key="1">
    <citation type="journal article" date="2014" name="Front. Microbiol.">
        <title>High frequency of phylogenetically diverse reductive dehalogenase-homologous genes in deep subseafloor sedimentary metagenomes.</title>
        <authorList>
            <person name="Kawai M."/>
            <person name="Futagami T."/>
            <person name="Toyoda A."/>
            <person name="Takaki Y."/>
            <person name="Nishi S."/>
            <person name="Hori S."/>
            <person name="Arai W."/>
            <person name="Tsubouchi T."/>
            <person name="Morono Y."/>
            <person name="Uchiyama I."/>
            <person name="Ito T."/>
            <person name="Fujiyama A."/>
            <person name="Inagaki F."/>
            <person name="Takami H."/>
        </authorList>
    </citation>
    <scope>NUCLEOTIDE SEQUENCE</scope>
    <source>
        <strain evidence="11">Expedition CK06-06</strain>
    </source>
</reference>
<dbReference type="PROSITE" id="PS00767">
    <property type="entry name" value="THF_DHG_CYH_2"/>
    <property type="match status" value="1"/>
</dbReference>
<dbReference type="SUPFAM" id="SSF51735">
    <property type="entry name" value="NAD(P)-binding Rossmann-fold domains"/>
    <property type="match status" value="1"/>
</dbReference>
<dbReference type="PRINTS" id="PR00085">
    <property type="entry name" value="THFDHDRGNASE"/>
</dbReference>